<evidence type="ECO:0000313" key="2">
    <source>
        <dbReference type="EMBL" id="KXS22150.1"/>
    </source>
</evidence>
<sequence length="219" mass="24768">MPSSLRGKHFIRVKIQRFCLLFGQERGRSRRFGAQSRRQELTTRSVPESPCEPEQIRRSDPLRGLRVGAARPRECRVGRLALGRARSQQGPRSMWAVNHSPQSFFNCRSHRRRRSPPIPVPPWIVINVIFTYVTTAATAAHQSHSLSCPQSHFPHGIFSTTASPPPPLRCSACEIVSTANLSPSGSHLTVFWNLNLLEYLLRDGTPRRHHFQLQGLCGH</sequence>
<name>A0A139AZM4_GONPJ</name>
<proteinExistence type="predicted"/>
<accession>A0A139AZM4</accession>
<dbReference type="EMBL" id="KQ965731">
    <property type="protein sequence ID" value="KXS22150.1"/>
    <property type="molecule type" value="Genomic_DNA"/>
</dbReference>
<dbReference type="AlphaFoldDB" id="A0A139AZM4"/>
<keyword evidence="3" id="KW-1185">Reference proteome</keyword>
<dbReference type="Proteomes" id="UP000070544">
    <property type="component" value="Unassembled WGS sequence"/>
</dbReference>
<gene>
    <name evidence="2" type="ORF">M427DRAFT_165997</name>
</gene>
<feature type="region of interest" description="Disordered" evidence="1">
    <location>
        <begin position="31"/>
        <end position="56"/>
    </location>
</feature>
<evidence type="ECO:0000256" key="1">
    <source>
        <dbReference type="SAM" id="MobiDB-lite"/>
    </source>
</evidence>
<protein>
    <submittedName>
        <fullName evidence="2">Uncharacterized protein</fullName>
    </submittedName>
</protein>
<organism evidence="2 3">
    <name type="scientific">Gonapodya prolifera (strain JEL478)</name>
    <name type="common">Monoblepharis prolifera</name>
    <dbReference type="NCBI Taxonomy" id="1344416"/>
    <lineage>
        <taxon>Eukaryota</taxon>
        <taxon>Fungi</taxon>
        <taxon>Fungi incertae sedis</taxon>
        <taxon>Chytridiomycota</taxon>
        <taxon>Chytridiomycota incertae sedis</taxon>
        <taxon>Monoblepharidomycetes</taxon>
        <taxon>Monoblepharidales</taxon>
        <taxon>Gonapodyaceae</taxon>
        <taxon>Gonapodya</taxon>
    </lineage>
</organism>
<reference evidence="2 3" key="1">
    <citation type="journal article" date="2015" name="Genome Biol. Evol.">
        <title>Phylogenomic analyses indicate that early fungi evolved digesting cell walls of algal ancestors of land plants.</title>
        <authorList>
            <person name="Chang Y."/>
            <person name="Wang S."/>
            <person name="Sekimoto S."/>
            <person name="Aerts A.L."/>
            <person name="Choi C."/>
            <person name="Clum A."/>
            <person name="LaButti K.M."/>
            <person name="Lindquist E.A."/>
            <person name="Yee Ngan C."/>
            <person name="Ohm R.A."/>
            <person name="Salamov A.A."/>
            <person name="Grigoriev I.V."/>
            <person name="Spatafora J.W."/>
            <person name="Berbee M.L."/>
        </authorList>
    </citation>
    <scope>NUCLEOTIDE SEQUENCE [LARGE SCALE GENOMIC DNA]</scope>
    <source>
        <strain evidence="2 3">JEL478</strain>
    </source>
</reference>
<evidence type="ECO:0000313" key="3">
    <source>
        <dbReference type="Proteomes" id="UP000070544"/>
    </source>
</evidence>